<feature type="transmembrane region" description="Helical" evidence="1">
    <location>
        <begin position="128"/>
        <end position="148"/>
    </location>
</feature>
<dbReference type="EMBL" id="QXWK01000019">
    <property type="protein sequence ID" value="NBH62105.1"/>
    <property type="molecule type" value="Genomic_DNA"/>
</dbReference>
<proteinExistence type="predicted"/>
<reference evidence="2 3" key="1">
    <citation type="submission" date="2018-08" db="EMBL/GenBank/DDBJ databases">
        <title>Murine metabolic-syndrome-specific gut microbial biobank.</title>
        <authorList>
            <person name="Liu C."/>
        </authorList>
    </citation>
    <scope>NUCLEOTIDE SEQUENCE [LARGE SCALE GENOMIC DNA]</scope>
    <source>
        <strain evidence="2 3">28</strain>
    </source>
</reference>
<keyword evidence="1" id="KW-0812">Transmembrane</keyword>
<protein>
    <submittedName>
        <fullName evidence="2">Uncharacterized protein</fullName>
    </submittedName>
</protein>
<keyword evidence="1" id="KW-1133">Transmembrane helix</keyword>
<evidence type="ECO:0000313" key="2">
    <source>
        <dbReference type="EMBL" id="NBH62105.1"/>
    </source>
</evidence>
<feature type="transmembrane region" description="Helical" evidence="1">
    <location>
        <begin position="68"/>
        <end position="86"/>
    </location>
</feature>
<evidence type="ECO:0000313" key="3">
    <source>
        <dbReference type="Proteomes" id="UP000446866"/>
    </source>
</evidence>
<dbReference type="Proteomes" id="UP000446866">
    <property type="component" value="Unassembled WGS sequence"/>
</dbReference>
<keyword evidence="1" id="KW-0472">Membrane</keyword>
<feature type="transmembrane region" description="Helical" evidence="1">
    <location>
        <begin position="98"/>
        <end position="122"/>
    </location>
</feature>
<keyword evidence="3" id="KW-1185">Reference proteome</keyword>
<comment type="caution">
    <text evidence="2">The sequence shown here is derived from an EMBL/GenBank/DDBJ whole genome shotgun (WGS) entry which is preliminary data.</text>
</comment>
<dbReference type="AlphaFoldDB" id="A0A845QLU5"/>
<gene>
    <name evidence="2" type="ORF">D0435_10620</name>
</gene>
<dbReference type="RefSeq" id="WP_160202392.1">
    <property type="nucleotide sequence ID" value="NZ_QXWK01000019.1"/>
</dbReference>
<name>A0A845QLU5_9FIRM</name>
<evidence type="ECO:0000256" key="1">
    <source>
        <dbReference type="SAM" id="Phobius"/>
    </source>
</evidence>
<organism evidence="2 3">
    <name type="scientific">Anaerotruncus colihominis</name>
    <dbReference type="NCBI Taxonomy" id="169435"/>
    <lineage>
        <taxon>Bacteria</taxon>
        <taxon>Bacillati</taxon>
        <taxon>Bacillota</taxon>
        <taxon>Clostridia</taxon>
        <taxon>Eubacteriales</taxon>
        <taxon>Oscillospiraceae</taxon>
        <taxon>Anaerotruncus</taxon>
    </lineage>
</organism>
<sequence length="156" mass="17971">MKKVKHKTLSASFIVATISILLVQILFFSVLYFYRNEYVLPEPQLRRISYAEWNFYVAQPSTNIYDSTLLQICAFRPYLTLTMWIFNAFHIKTCKIGLFIKGLLFLISILALVIPALLMNFYVTHCTLPMTLVTLEMLSLLLSVILIIKARVNPAS</sequence>
<feature type="transmembrane region" description="Helical" evidence="1">
    <location>
        <begin position="12"/>
        <end position="34"/>
    </location>
</feature>
<accession>A0A845QLU5</accession>